<organism evidence="2 3">
    <name type="scientific">Daedalea quercina L-15889</name>
    <dbReference type="NCBI Taxonomy" id="1314783"/>
    <lineage>
        <taxon>Eukaryota</taxon>
        <taxon>Fungi</taxon>
        <taxon>Dikarya</taxon>
        <taxon>Basidiomycota</taxon>
        <taxon>Agaricomycotina</taxon>
        <taxon>Agaricomycetes</taxon>
        <taxon>Polyporales</taxon>
        <taxon>Fomitopsis</taxon>
    </lineage>
</organism>
<dbReference type="OrthoDB" id="2662268at2759"/>
<evidence type="ECO:0000256" key="1">
    <source>
        <dbReference type="SAM" id="MobiDB-lite"/>
    </source>
</evidence>
<gene>
    <name evidence="2" type="ORF">DAEQUDRAFT_288680</name>
</gene>
<reference evidence="2 3" key="1">
    <citation type="journal article" date="2016" name="Mol. Biol. Evol.">
        <title>Comparative Genomics of Early-Diverging Mushroom-Forming Fungi Provides Insights into the Origins of Lignocellulose Decay Capabilities.</title>
        <authorList>
            <person name="Nagy L.G."/>
            <person name="Riley R."/>
            <person name="Tritt A."/>
            <person name="Adam C."/>
            <person name="Daum C."/>
            <person name="Floudas D."/>
            <person name="Sun H."/>
            <person name="Yadav J.S."/>
            <person name="Pangilinan J."/>
            <person name="Larsson K.H."/>
            <person name="Matsuura K."/>
            <person name="Barry K."/>
            <person name="Labutti K."/>
            <person name="Kuo R."/>
            <person name="Ohm R.A."/>
            <person name="Bhattacharya S.S."/>
            <person name="Shirouzu T."/>
            <person name="Yoshinaga Y."/>
            <person name="Martin F.M."/>
            <person name="Grigoriev I.V."/>
            <person name="Hibbett D.S."/>
        </authorList>
    </citation>
    <scope>NUCLEOTIDE SEQUENCE [LARGE SCALE GENOMIC DNA]</scope>
    <source>
        <strain evidence="2 3">L-15889</strain>
    </source>
</reference>
<sequence>MWGSQDNDQSSIRYPYDPHAEFPWDLRGFEEVPAYQNAQQPFLIYNPTEHLTSQLFAFGGNVTLPQCPDTAHAYPHPVLRAPSSSPNYSLLSLSPPTPSPTTAFTGSLPTSPDPVQRPLPSPPIPRLRVPQTIRSTPISRDTVQFEVGGSPGIRMCDLLSDRAQLDAGAERVLEHTGVRQIHLVITWPGYPQSGKYIHVQEDGLFVTRERLAKLVCHQVQFFVRSAKRKNSHARGSRQWSIGNNGIQWEDLWLLSVFHDGNIWRPEIEVHVRAT</sequence>
<feature type="region of interest" description="Disordered" evidence="1">
    <location>
        <begin position="85"/>
        <end position="126"/>
    </location>
</feature>
<keyword evidence="3" id="KW-1185">Reference proteome</keyword>
<name>A0A165TX48_9APHY</name>
<dbReference type="EMBL" id="KV429034">
    <property type="protein sequence ID" value="KZT74083.1"/>
    <property type="molecule type" value="Genomic_DNA"/>
</dbReference>
<dbReference type="Proteomes" id="UP000076727">
    <property type="component" value="Unassembled WGS sequence"/>
</dbReference>
<evidence type="ECO:0000313" key="2">
    <source>
        <dbReference type="EMBL" id="KZT74083.1"/>
    </source>
</evidence>
<proteinExistence type="predicted"/>
<feature type="compositionally biased region" description="Pro residues" evidence="1">
    <location>
        <begin position="111"/>
        <end position="125"/>
    </location>
</feature>
<feature type="compositionally biased region" description="Low complexity" evidence="1">
    <location>
        <begin position="85"/>
        <end position="94"/>
    </location>
</feature>
<protein>
    <submittedName>
        <fullName evidence="2">Uncharacterized protein</fullName>
    </submittedName>
</protein>
<dbReference type="AlphaFoldDB" id="A0A165TX48"/>
<evidence type="ECO:0000313" key="3">
    <source>
        <dbReference type="Proteomes" id="UP000076727"/>
    </source>
</evidence>
<accession>A0A165TX48</accession>